<dbReference type="AlphaFoldDB" id="A0AAN8N1V0"/>
<gene>
    <name evidence="7" type="ORF">TWF506_010582</name>
</gene>
<evidence type="ECO:0000256" key="4">
    <source>
        <dbReference type="ARBA" id="ARBA00023242"/>
    </source>
</evidence>
<organism evidence="7 8">
    <name type="scientific">Arthrobotrys conoides</name>
    <dbReference type="NCBI Taxonomy" id="74498"/>
    <lineage>
        <taxon>Eukaryota</taxon>
        <taxon>Fungi</taxon>
        <taxon>Dikarya</taxon>
        <taxon>Ascomycota</taxon>
        <taxon>Pezizomycotina</taxon>
        <taxon>Orbiliomycetes</taxon>
        <taxon>Orbiliales</taxon>
        <taxon>Orbiliaceae</taxon>
        <taxon>Arthrobotrys</taxon>
    </lineage>
</organism>
<evidence type="ECO:0000256" key="5">
    <source>
        <dbReference type="SAM" id="MobiDB-lite"/>
    </source>
</evidence>
<accession>A0AAN8N1V0</accession>
<evidence type="ECO:0000313" key="8">
    <source>
        <dbReference type="Proteomes" id="UP001307849"/>
    </source>
</evidence>
<feature type="compositionally biased region" description="Low complexity" evidence="5">
    <location>
        <begin position="41"/>
        <end position="52"/>
    </location>
</feature>
<evidence type="ECO:0000256" key="2">
    <source>
        <dbReference type="ARBA" id="ARBA00014654"/>
    </source>
</evidence>
<evidence type="ECO:0000313" key="7">
    <source>
        <dbReference type="EMBL" id="KAK6508494.1"/>
    </source>
</evidence>
<dbReference type="FunFam" id="3.10.590.10:FF:000003">
    <property type="entry name" value="Thymocyte nuclear protein 1"/>
    <property type="match status" value="1"/>
</dbReference>
<dbReference type="PANTHER" id="PTHR14087:SF7">
    <property type="entry name" value="THYMOCYTE NUCLEAR PROTEIN 1"/>
    <property type="match status" value="1"/>
</dbReference>
<feature type="compositionally biased region" description="Low complexity" evidence="5">
    <location>
        <begin position="70"/>
        <end position="80"/>
    </location>
</feature>
<evidence type="ECO:0000259" key="6">
    <source>
        <dbReference type="Pfam" id="PF01878"/>
    </source>
</evidence>
<comment type="subcellular location">
    <subcellularLocation>
        <location evidence="1">Nucleus</location>
    </subcellularLocation>
</comment>
<evidence type="ECO:0000256" key="1">
    <source>
        <dbReference type="ARBA" id="ARBA00004123"/>
    </source>
</evidence>
<reference evidence="7 8" key="1">
    <citation type="submission" date="2019-10" db="EMBL/GenBank/DDBJ databases">
        <authorList>
            <person name="Palmer J.M."/>
        </authorList>
    </citation>
    <scope>NUCLEOTIDE SEQUENCE [LARGE SCALE GENOMIC DNA]</scope>
    <source>
        <strain evidence="7 8">TWF506</strain>
    </source>
</reference>
<proteinExistence type="predicted"/>
<protein>
    <recommendedName>
        <fullName evidence="2">Thymocyte nuclear protein 1</fullName>
    </recommendedName>
</protein>
<dbReference type="CDD" id="cd21133">
    <property type="entry name" value="EVE"/>
    <property type="match status" value="1"/>
</dbReference>
<feature type="compositionally biased region" description="Basic residues" evidence="5">
    <location>
        <begin position="107"/>
        <end position="121"/>
    </location>
</feature>
<dbReference type="InterPro" id="IPR052181">
    <property type="entry name" value="5hmC_binding"/>
</dbReference>
<dbReference type="InterPro" id="IPR015947">
    <property type="entry name" value="PUA-like_sf"/>
</dbReference>
<comment type="caution">
    <text evidence="7">The sequence shown here is derived from an EMBL/GenBank/DDBJ whole genome shotgun (WGS) entry which is preliminary data.</text>
</comment>
<dbReference type="InterPro" id="IPR047197">
    <property type="entry name" value="THYN1-like_EVE"/>
</dbReference>
<keyword evidence="3" id="KW-0597">Phosphoprotein</keyword>
<feature type="compositionally biased region" description="Low complexity" evidence="5">
    <location>
        <begin position="133"/>
        <end position="142"/>
    </location>
</feature>
<feature type="region of interest" description="Disordered" evidence="5">
    <location>
        <begin position="312"/>
        <end position="336"/>
    </location>
</feature>
<dbReference type="Gene3D" id="3.10.590.10">
    <property type="entry name" value="ph1033 like domains"/>
    <property type="match status" value="1"/>
</dbReference>
<feature type="region of interest" description="Disordered" evidence="5">
    <location>
        <begin position="41"/>
        <end position="151"/>
    </location>
</feature>
<keyword evidence="4" id="KW-0539">Nucleus</keyword>
<keyword evidence="8" id="KW-1185">Reference proteome</keyword>
<evidence type="ECO:0000256" key="3">
    <source>
        <dbReference type="ARBA" id="ARBA00022553"/>
    </source>
</evidence>
<dbReference type="EMBL" id="JAVHJM010000008">
    <property type="protein sequence ID" value="KAK6508494.1"/>
    <property type="molecule type" value="Genomic_DNA"/>
</dbReference>
<sequence>MIVQMLILPRLASFRISYIHRPHQKRPIGFRAGLTCTTVMAPPSASSASSASGGRRKRARTQTEDPAHDSQTTTTTPPTRRSQRTKLTNTIPVKKEDAEEEEDSKVTNKKKAPRPRARPKPVKLEDELDDAGASSSATSASKKAAKLEDTTCQAQETGGGFWLMKSEPDAFSYEDLCKHDGPAGWDGVRNHVAKNHLRSMKVGDRAFFYHSNCKEPGIVGVMEITRDASIDESQFDPQAKYYDPKATTANPRWYLVHCSPIRKLGRQITLAELRTHSGGVLKEMALFRQTRLSVSPVSPAEFQFILDLENKPEGKDTDQTRLGPGKRIPAGRRKKLHQIPISIKLKERRKKVIQ</sequence>
<dbReference type="SUPFAM" id="SSF88697">
    <property type="entry name" value="PUA domain-like"/>
    <property type="match status" value="1"/>
</dbReference>
<dbReference type="Proteomes" id="UP001307849">
    <property type="component" value="Unassembled WGS sequence"/>
</dbReference>
<dbReference type="GO" id="GO:0005634">
    <property type="term" value="C:nucleus"/>
    <property type="evidence" value="ECO:0007669"/>
    <property type="project" value="UniProtKB-SubCell"/>
</dbReference>
<name>A0AAN8N1V0_9PEZI</name>
<dbReference type="Pfam" id="PF01878">
    <property type="entry name" value="EVE"/>
    <property type="match status" value="1"/>
</dbReference>
<dbReference type="InterPro" id="IPR002740">
    <property type="entry name" value="EVE_domain"/>
</dbReference>
<dbReference type="PANTHER" id="PTHR14087">
    <property type="entry name" value="THYMOCYTE NUCLEAR PROTEIN 1"/>
    <property type="match status" value="1"/>
</dbReference>
<feature type="domain" description="EVE" evidence="6">
    <location>
        <begin position="161"/>
        <end position="307"/>
    </location>
</feature>